<dbReference type="NCBIfam" id="TIGR01730">
    <property type="entry name" value="RND_mfp"/>
    <property type="match status" value="1"/>
</dbReference>
<dbReference type="InterPro" id="IPR058627">
    <property type="entry name" value="MdtA-like_C"/>
</dbReference>
<comment type="caution">
    <text evidence="9">The sequence shown here is derived from an EMBL/GenBank/DDBJ whole genome shotgun (WGS) entry which is preliminary data.</text>
</comment>
<dbReference type="Gene3D" id="1.10.287.470">
    <property type="entry name" value="Helix hairpin bin"/>
    <property type="match status" value="1"/>
</dbReference>
<dbReference type="eggNOG" id="COG0845">
    <property type="taxonomic scope" value="Bacteria"/>
</dbReference>
<organism evidence="9 10">
    <name type="scientific">Methyloversatilis universalis (strain ATCC BAA-1314 / DSM 25237 / JCM 13912 / CCUG 52030 / FAM5)</name>
    <dbReference type="NCBI Taxonomy" id="1000565"/>
    <lineage>
        <taxon>Bacteria</taxon>
        <taxon>Pseudomonadati</taxon>
        <taxon>Pseudomonadota</taxon>
        <taxon>Betaproteobacteria</taxon>
        <taxon>Nitrosomonadales</taxon>
        <taxon>Sterolibacteriaceae</taxon>
        <taxon>Methyloversatilis</taxon>
    </lineage>
</organism>
<evidence type="ECO:0000259" key="5">
    <source>
        <dbReference type="Pfam" id="PF25876"/>
    </source>
</evidence>
<dbReference type="PANTHER" id="PTHR30158">
    <property type="entry name" value="ACRA/E-RELATED COMPONENT OF DRUG EFFLUX TRANSPORTER"/>
    <property type="match status" value="1"/>
</dbReference>
<evidence type="ECO:0000259" key="7">
    <source>
        <dbReference type="Pfam" id="PF25944"/>
    </source>
</evidence>
<proteinExistence type="inferred from homology"/>
<accession>F5RCW3</accession>
<evidence type="ECO:0000256" key="1">
    <source>
        <dbReference type="ARBA" id="ARBA00004196"/>
    </source>
</evidence>
<dbReference type="OrthoDB" id="9783047at2"/>
<dbReference type="Pfam" id="PF25917">
    <property type="entry name" value="BSH_RND"/>
    <property type="match status" value="1"/>
</dbReference>
<name>F5RCW3_METUF</name>
<dbReference type="InterPro" id="IPR058626">
    <property type="entry name" value="MdtA-like_b-barrel"/>
</dbReference>
<dbReference type="Gene3D" id="2.40.420.20">
    <property type="match status" value="1"/>
</dbReference>
<keyword evidence="4" id="KW-0732">Signal</keyword>
<comment type="similarity">
    <text evidence="2">Belongs to the membrane fusion protein (MFP) (TC 8.A.1) family.</text>
</comment>
<reference evidence="9 10" key="1">
    <citation type="journal article" date="2011" name="J. Bacteriol.">
        <title>Genome sequence of Methyloversatilis universalis FAM5T, a methylotrophic representative of the order Rhodocyclales.</title>
        <authorList>
            <person name="Kittichotirat W."/>
            <person name="Good N.M."/>
            <person name="Hall R."/>
            <person name="Bringel F."/>
            <person name="Lajus A."/>
            <person name="Medigue C."/>
            <person name="Smalley N.E."/>
            <person name="Beck D."/>
            <person name="Bumgarner R."/>
            <person name="Vuilleumier S."/>
            <person name="Kalyuzhnaya M.G."/>
        </authorList>
    </citation>
    <scope>NUCLEOTIDE SEQUENCE [LARGE SCALE GENOMIC DNA]</scope>
    <source>
        <strain evidence="10">ATCC BAA-1314 / JCM 13912 / FAM5</strain>
    </source>
</reference>
<gene>
    <name evidence="9" type="ORF">METUNv1_02118</name>
</gene>
<dbReference type="STRING" id="1000565.METUNv1_02118"/>
<keyword evidence="10" id="KW-1185">Reference proteome</keyword>
<dbReference type="InterPro" id="IPR058625">
    <property type="entry name" value="MdtA-like_BSH"/>
</dbReference>
<dbReference type="EMBL" id="AFHG01000049">
    <property type="protein sequence ID" value="EGK71614.1"/>
    <property type="molecule type" value="Genomic_DNA"/>
</dbReference>
<evidence type="ECO:0000313" key="9">
    <source>
        <dbReference type="EMBL" id="EGK71614.1"/>
    </source>
</evidence>
<evidence type="ECO:0000259" key="6">
    <source>
        <dbReference type="Pfam" id="PF25917"/>
    </source>
</evidence>
<evidence type="ECO:0000259" key="8">
    <source>
        <dbReference type="Pfam" id="PF25967"/>
    </source>
</evidence>
<feature type="domain" description="Multidrug resistance protein MdtA-like beta-barrel" evidence="7">
    <location>
        <begin position="226"/>
        <end position="308"/>
    </location>
</feature>
<sequence>MPVRTAAASAVRPVLSSPSSFICAFAVALSALVAGCGDKAGPAPQAQAAPPAVPVTVLQVAPTRAPLVVEAVAQAEGMREVEVRARVSGILEKWRFREGEPVKAGQLLFQIERAPFEIALAQAKARLAEAQAVEEQTARESQRLNGLVADRAISQKEFDDARSAAAVARATVKSAEAAVREAELNLGYTQVTAPVSGVSGRAVKSEGSLVSTGADSLLTTIAQLDPIWVRFSLSDTDLVAVPGGRAAVRGFREVELQLPDGSVLPQRGRINFSASRIDPSLGTLEMRAEFANADGRVLPGQFVRARVIAGEQDNVYLVPQSAVSQTENGPVVMLANADNKVEPRPVKLGLWQGKDWVVTGGLQPGDRVITDNLLKLRPGAPVAPHAPGEAPAAPAAPAATAPSKS</sequence>
<evidence type="ECO:0000313" key="10">
    <source>
        <dbReference type="Proteomes" id="UP000005019"/>
    </source>
</evidence>
<dbReference type="Pfam" id="PF25944">
    <property type="entry name" value="Beta-barrel_RND"/>
    <property type="match status" value="1"/>
</dbReference>
<dbReference type="GO" id="GO:0022857">
    <property type="term" value="F:transmembrane transporter activity"/>
    <property type="evidence" value="ECO:0007669"/>
    <property type="project" value="InterPro"/>
</dbReference>
<dbReference type="GO" id="GO:0046677">
    <property type="term" value="P:response to antibiotic"/>
    <property type="evidence" value="ECO:0007669"/>
    <property type="project" value="TreeGrafter"/>
</dbReference>
<dbReference type="Gene3D" id="2.40.30.170">
    <property type="match status" value="1"/>
</dbReference>
<dbReference type="InterPro" id="IPR006143">
    <property type="entry name" value="RND_pump_MFP"/>
</dbReference>
<feature type="signal peptide" evidence="4">
    <location>
        <begin position="1"/>
        <end position="33"/>
    </location>
</feature>
<dbReference type="GO" id="GO:0005886">
    <property type="term" value="C:plasma membrane"/>
    <property type="evidence" value="ECO:0007669"/>
    <property type="project" value="UniProtKB-SubCell"/>
</dbReference>
<dbReference type="SUPFAM" id="SSF111369">
    <property type="entry name" value="HlyD-like secretion proteins"/>
    <property type="match status" value="1"/>
</dbReference>
<protein>
    <submittedName>
        <fullName evidence="9">Acriflavine resistance protein A</fullName>
    </submittedName>
</protein>
<dbReference type="RefSeq" id="WP_008061455.1">
    <property type="nucleotide sequence ID" value="NZ_AFHG01000049.1"/>
</dbReference>
<evidence type="ECO:0000256" key="4">
    <source>
        <dbReference type="SAM" id="SignalP"/>
    </source>
</evidence>
<dbReference type="Gene3D" id="2.40.50.100">
    <property type="match status" value="1"/>
</dbReference>
<dbReference type="Pfam" id="PF25967">
    <property type="entry name" value="RND-MFP_C"/>
    <property type="match status" value="1"/>
</dbReference>
<dbReference type="Proteomes" id="UP000005019">
    <property type="component" value="Unassembled WGS sequence"/>
</dbReference>
<evidence type="ECO:0000256" key="2">
    <source>
        <dbReference type="ARBA" id="ARBA00009477"/>
    </source>
</evidence>
<evidence type="ECO:0000256" key="3">
    <source>
        <dbReference type="SAM" id="MobiDB-lite"/>
    </source>
</evidence>
<feature type="domain" description="Multidrug resistance protein MdtA-like C-terminal permuted SH3" evidence="8">
    <location>
        <begin position="314"/>
        <end position="373"/>
    </location>
</feature>
<dbReference type="Pfam" id="PF25876">
    <property type="entry name" value="HH_MFP_RND"/>
    <property type="match status" value="1"/>
</dbReference>
<feature type="chain" id="PRO_5003325775" evidence="4">
    <location>
        <begin position="34"/>
        <end position="405"/>
    </location>
</feature>
<feature type="domain" description="Multidrug resistance protein MdtA-like barrel-sandwich hybrid" evidence="6">
    <location>
        <begin position="79"/>
        <end position="220"/>
    </location>
</feature>
<feature type="domain" description="Multidrug resistance protein MdtA-like alpha-helical hairpin" evidence="5">
    <location>
        <begin position="120"/>
        <end position="189"/>
    </location>
</feature>
<dbReference type="InterPro" id="IPR058624">
    <property type="entry name" value="MdtA-like_HH"/>
</dbReference>
<comment type="subcellular location">
    <subcellularLocation>
        <location evidence="1">Cell envelope</location>
    </subcellularLocation>
</comment>
<dbReference type="FunFam" id="2.40.420.20:FF:000001">
    <property type="entry name" value="Efflux RND transporter periplasmic adaptor subunit"/>
    <property type="match status" value="1"/>
</dbReference>
<feature type="region of interest" description="Disordered" evidence="3">
    <location>
        <begin position="380"/>
        <end position="405"/>
    </location>
</feature>
<dbReference type="AlphaFoldDB" id="F5RCW3"/>